<proteinExistence type="inferred from homology"/>
<dbReference type="EMBL" id="VOQR01000001">
    <property type="protein sequence ID" value="TXC72739.1"/>
    <property type="molecule type" value="Genomic_DNA"/>
</dbReference>
<dbReference type="Gene3D" id="2.40.170.20">
    <property type="entry name" value="TonB-dependent receptor, beta-barrel domain"/>
    <property type="match status" value="1"/>
</dbReference>
<evidence type="ECO:0000256" key="8">
    <source>
        <dbReference type="ARBA" id="ARBA00023077"/>
    </source>
</evidence>
<evidence type="ECO:0000256" key="9">
    <source>
        <dbReference type="ARBA" id="ARBA00023136"/>
    </source>
</evidence>
<feature type="region of interest" description="Disordered" evidence="12">
    <location>
        <begin position="1"/>
        <end position="25"/>
    </location>
</feature>
<keyword evidence="15" id="KW-1185">Reference proteome</keyword>
<dbReference type="Pfam" id="PF07715">
    <property type="entry name" value="Plug"/>
    <property type="match status" value="1"/>
</dbReference>
<comment type="subcellular location">
    <subcellularLocation>
        <location evidence="1 11">Cell outer membrane</location>
        <topology evidence="1 11">Multi-pass membrane protein</topology>
    </subcellularLocation>
</comment>
<evidence type="ECO:0000256" key="5">
    <source>
        <dbReference type="ARBA" id="ARBA00022692"/>
    </source>
</evidence>
<accession>A0A5C6UJ84</accession>
<keyword evidence="8" id="KW-0798">TonB box</keyword>
<dbReference type="AlphaFoldDB" id="A0A5C6UJ84"/>
<keyword evidence="4" id="KW-0410">Iron transport</keyword>
<keyword evidence="2 11" id="KW-0813">Transport</keyword>
<dbReference type="OrthoDB" id="7176070at2"/>
<dbReference type="PANTHER" id="PTHR32552">
    <property type="entry name" value="FERRICHROME IRON RECEPTOR-RELATED"/>
    <property type="match status" value="1"/>
</dbReference>
<dbReference type="PANTHER" id="PTHR32552:SF81">
    <property type="entry name" value="TONB-DEPENDENT OUTER MEMBRANE RECEPTOR"/>
    <property type="match status" value="1"/>
</dbReference>
<evidence type="ECO:0000313" key="14">
    <source>
        <dbReference type="EMBL" id="TXC72739.1"/>
    </source>
</evidence>
<evidence type="ECO:0000256" key="7">
    <source>
        <dbReference type="ARBA" id="ARBA00023065"/>
    </source>
</evidence>
<evidence type="ECO:0000256" key="3">
    <source>
        <dbReference type="ARBA" id="ARBA00022452"/>
    </source>
</evidence>
<dbReference type="GO" id="GO:0009279">
    <property type="term" value="C:cell outer membrane"/>
    <property type="evidence" value="ECO:0007669"/>
    <property type="project" value="UniProtKB-SubCell"/>
</dbReference>
<feature type="compositionally biased region" description="Pro residues" evidence="12">
    <location>
        <begin position="13"/>
        <end position="24"/>
    </location>
</feature>
<evidence type="ECO:0000313" key="15">
    <source>
        <dbReference type="Proteomes" id="UP000321250"/>
    </source>
</evidence>
<keyword evidence="3 11" id="KW-1134">Transmembrane beta strand</keyword>
<dbReference type="SUPFAM" id="SSF56935">
    <property type="entry name" value="Porins"/>
    <property type="match status" value="1"/>
</dbReference>
<organism evidence="14 15">
    <name type="scientific">Sphingomonas ginsenosidivorax</name>
    <dbReference type="NCBI Taxonomy" id="862135"/>
    <lineage>
        <taxon>Bacteria</taxon>
        <taxon>Pseudomonadati</taxon>
        <taxon>Pseudomonadota</taxon>
        <taxon>Alphaproteobacteria</taxon>
        <taxon>Sphingomonadales</taxon>
        <taxon>Sphingomonadaceae</taxon>
        <taxon>Sphingomonas</taxon>
    </lineage>
</organism>
<dbReference type="Proteomes" id="UP000321250">
    <property type="component" value="Unassembled WGS sequence"/>
</dbReference>
<evidence type="ECO:0000256" key="2">
    <source>
        <dbReference type="ARBA" id="ARBA00022448"/>
    </source>
</evidence>
<keyword evidence="9 11" id="KW-0472">Membrane</keyword>
<evidence type="ECO:0000256" key="4">
    <source>
        <dbReference type="ARBA" id="ARBA00022496"/>
    </source>
</evidence>
<comment type="similarity">
    <text evidence="11">Belongs to the TonB-dependent receptor family.</text>
</comment>
<keyword evidence="14" id="KW-0675">Receptor</keyword>
<name>A0A5C6UJ84_9SPHN</name>
<protein>
    <submittedName>
        <fullName evidence="14">TonB-dependent receptor</fullName>
    </submittedName>
</protein>
<feature type="domain" description="TonB-dependent receptor plug" evidence="13">
    <location>
        <begin position="56"/>
        <end position="163"/>
    </location>
</feature>
<evidence type="ECO:0000256" key="11">
    <source>
        <dbReference type="PROSITE-ProRule" id="PRU01360"/>
    </source>
</evidence>
<evidence type="ECO:0000256" key="6">
    <source>
        <dbReference type="ARBA" id="ARBA00023004"/>
    </source>
</evidence>
<gene>
    <name evidence="14" type="ORF">FSB78_04065</name>
</gene>
<keyword evidence="5 11" id="KW-0812">Transmembrane</keyword>
<dbReference type="InterPro" id="IPR012910">
    <property type="entry name" value="Plug_dom"/>
</dbReference>
<dbReference type="PROSITE" id="PS52016">
    <property type="entry name" value="TONB_DEPENDENT_REC_3"/>
    <property type="match status" value="1"/>
</dbReference>
<dbReference type="InterPro" id="IPR039426">
    <property type="entry name" value="TonB-dep_rcpt-like"/>
</dbReference>
<comment type="caution">
    <text evidence="14">The sequence shown here is derived from an EMBL/GenBank/DDBJ whole genome shotgun (WGS) entry which is preliminary data.</text>
</comment>
<sequence>MSAQGFAQTAPVAPGPAAPAPVTPAAPAAAPATVVQEGSSADSEIVVTARRRDESVQDVPAVVNAVTSADIAKLNLREFNEVQTLVPGLQLTSSANGIGGNAQLRGVNFNINASGFNPTVEFYLNDAPITAGVILQQIYDIGQIEVLRGPQGTLRGRASPSGAITITTKKPDLYRVGGFADLTANDIGTQNAQAGFNLPIVEGIAAVRVAGVINQDNGNNVRTISATGDLRDPYSQTRSGRVSAVVAPIDWLRFEGMYQHVDRYSRQWEQLGSFNQVNGSAPASPTLIRAKDYKSNLPRPNITRQIFDIYNGRAEATFAGQQLIYQFQHYTQKIDSQFNFDYAAVFPTTPVTQVTAARIRSTSHEVRLQNQERVLGVFDYVVGGFDNVNVSPTNLTSPTVVRLPLAFGGGVATVVQTPISRRGRSHERSLFGNLTAHIGEATEISGGLRYINFKDNGSLSVNGAVISVNTADDNKFIYTGSIKHSFSPSLMVYASTGSSYRPGINTVGDFNITPSPRELSFLNLGSESSKSYEVGFKSTLFGGLRANVSAYHQTFKNYPYRAGSGVFYVNTVAVRNAAGAVTSLAQQVNQFNFVAAVPLEVNGVEAEFAGDISSQWNVGLVASYALGKIKKGIIPCNDLNGDGRPDTVTATPTLAQLQAAVGANNLGACTTNQRSAFLPPLSVTLQSEYHLPITNGVDGFLRGLANFAGKSQTDPSNAFDDVKSYGTLNLFVGIRDPKGQWELTAFAKNLTNTIKVLSRSNPVDTSYQQLGFGGIGPAGPILTGPTGAVQTGTYNIISTTPMREFGLNAKFRFGSH</sequence>
<reference evidence="14 15" key="1">
    <citation type="journal article" date="2013" name="Antonie Van Leeuwenhoek">
        <title>Sphingomonas ginsenosidivorax sp. nov., with the ability to transform ginsenosides.</title>
        <authorList>
            <person name="Jin X.F."/>
            <person name="Kim J.K."/>
            <person name="Liu Q.M."/>
            <person name="Kang M.S."/>
            <person name="He D."/>
            <person name="Jin F.X."/>
            <person name="Kim S.C."/>
            <person name="Im W.T."/>
        </authorList>
    </citation>
    <scope>NUCLEOTIDE SEQUENCE [LARGE SCALE GENOMIC DNA]</scope>
    <source>
        <strain evidence="14 15">KHI67</strain>
    </source>
</reference>
<evidence type="ECO:0000256" key="12">
    <source>
        <dbReference type="SAM" id="MobiDB-lite"/>
    </source>
</evidence>
<dbReference type="InterPro" id="IPR036942">
    <property type="entry name" value="Beta-barrel_TonB_sf"/>
</dbReference>
<evidence type="ECO:0000256" key="10">
    <source>
        <dbReference type="ARBA" id="ARBA00023237"/>
    </source>
</evidence>
<evidence type="ECO:0000256" key="1">
    <source>
        <dbReference type="ARBA" id="ARBA00004571"/>
    </source>
</evidence>
<evidence type="ECO:0000259" key="13">
    <source>
        <dbReference type="Pfam" id="PF07715"/>
    </source>
</evidence>
<keyword evidence="7" id="KW-0406">Ion transport</keyword>
<dbReference type="GO" id="GO:0006826">
    <property type="term" value="P:iron ion transport"/>
    <property type="evidence" value="ECO:0007669"/>
    <property type="project" value="UniProtKB-KW"/>
</dbReference>
<keyword evidence="6" id="KW-0408">Iron</keyword>
<keyword evidence="10 11" id="KW-0998">Cell outer membrane</keyword>